<evidence type="ECO:0000256" key="2">
    <source>
        <dbReference type="SAM" id="Phobius"/>
    </source>
</evidence>
<keyword evidence="2" id="KW-1133">Transmembrane helix</keyword>
<reference evidence="3" key="2">
    <citation type="submission" date="2025-09" db="UniProtKB">
        <authorList>
            <consortium name="Ensembl"/>
        </authorList>
    </citation>
    <scope>IDENTIFICATION</scope>
</reference>
<keyword evidence="4" id="KW-1185">Reference proteome</keyword>
<evidence type="ECO:0000313" key="4">
    <source>
        <dbReference type="Proteomes" id="UP000472270"/>
    </source>
</evidence>
<dbReference type="KEGG" id="srx:107723855"/>
<gene>
    <name evidence="3" type="primary">LOC107723855</name>
</gene>
<dbReference type="Ensembl" id="ENSSRHT00000014023.1">
    <property type="protein sequence ID" value="ENSSRHP00000013546.1"/>
    <property type="gene ID" value="ENSSRHG00000007633.1"/>
</dbReference>
<dbReference type="OrthoDB" id="8942450at2759"/>
<proteinExistence type="predicted"/>
<name>A0A673GKY8_9TELE</name>
<dbReference type="RefSeq" id="XP_016388068.1">
    <property type="nucleotide sequence ID" value="XM_016532582.1"/>
</dbReference>
<protein>
    <submittedName>
        <fullName evidence="3">Uncharacterized LOC107723855</fullName>
    </submittedName>
</protein>
<dbReference type="Proteomes" id="UP000472270">
    <property type="component" value="Unassembled WGS sequence"/>
</dbReference>
<feature type="coiled-coil region" evidence="1">
    <location>
        <begin position="87"/>
        <end position="149"/>
    </location>
</feature>
<reference evidence="3" key="1">
    <citation type="submission" date="2025-08" db="UniProtKB">
        <authorList>
            <consortium name="Ensembl"/>
        </authorList>
    </citation>
    <scope>IDENTIFICATION</scope>
</reference>
<keyword evidence="1" id="KW-0175">Coiled coil</keyword>
<dbReference type="GeneID" id="107723855"/>
<keyword evidence="2" id="KW-0472">Membrane</keyword>
<accession>A0A673GKY8</accession>
<dbReference type="AlphaFoldDB" id="A0A673GKY8"/>
<sequence>MASSKSSQTTRNIVIACLVLWSIISVIIIVVWATSPEMKGASQCRTEMQALRERHEGAKVVWTKDRKALEELVRQGWRNQTALQKQIDQYKEQIQFMNISLNACLQENAILNGNITILDSKIEEYKLIEENLTAEISLQKDQIEALEHNLTLKAQELASCEALHLASKQLQTAAEKQKQACETTKQYLQKQLTKCKDVDHHKHEYHVELNDSGAQGITTRSVTLAMIVCLSLLLVP</sequence>
<keyword evidence="2" id="KW-0812">Transmembrane</keyword>
<feature type="transmembrane region" description="Helical" evidence="2">
    <location>
        <begin position="12"/>
        <end position="33"/>
    </location>
</feature>
<organism evidence="3 4">
    <name type="scientific">Sinocyclocheilus rhinocerous</name>
    <dbReference type="NCBI Taxonomy" id="307959"/>
    <lineage>
        <taxon>Eukaryota</taxon>
        <taxon>Metazoa</taxon>
        <taxon>Chordata</taxon>
        <taxon>Craniata</taxon>
        <taxon>Vertebrata</taxon>
        <taxon>Euteleostomi</taxon>
        <taxon>Actinopterygii</taxon>
        <taxon>Neopterygii</taxon>
        <taxon>Teleostei</taxon>
        <taxon>Ostariophysi</taxon>
        <taxon>Cypriniformes</taxon>
        <taxon>Cyprinidae</taxon>
        <taxon>Cyprininae</taxon>
        <taxon>Sinocyclocheilus</taxon>
    </lineage>
</organism>
<evidence type="ECO:0000313" key="3">
    <source>
        <dbReference type="Ensembl" id="ENSSRHP00000013546.1"/>
    </source>
</evidence>
<evidence type="ECO:0000256" key="1">
    <source>
        <dbReference type="SAM" id="Coils"/>
    </source>
</evidence>